<keyword evidence="7" id="KW-1185">Reference proteome</keyword>
<evidence type="ECO:0000256" key="4">
    <source>
        <dbReference type="SAM" id="SignalP"/>
    </source>
</evidence>
<evidence type="ECO:0000256" key="2">
    <source>
        <dbReference type="ARBA" id="ARBA00022729"/>
    </source>
</evidence>
<feature type="signal peptide" evidence="4">
    <location>
        <begin position="1"/>
        <end position="23"/>
    </location>
</feature>
<reference evidence="6 7" key="1">
    <citation type="submission" date="2018-09" db="EMBL/GenBank/DDBJ databases">
        <title>Mesorhizobium carmichaelinearum sp. nov. isolated from Carmichaelinea spp. root nodules in New Zealand.</title>
        <authorList>
            <person name="De Meyer S.E."/>
        </authorList>
    </citation>
    <scope>NUCLEOTIDE SEQUENCE [LARGE SCALE GENOMIC DNA]</scope>
    <source>
        <strain evidence="6 7">ICMP19557</strain>
    </source>
</reference>
<proteinExistence type="inferred from homology"/>
<dbReference type="PANTHER" id="PTHR30483">
    <property type="entry name" value="LEUCINE-SPECIFIC-BINDING PROTEIN"/>
    <property type="match status" value="1"/>
</dbReference>
<keyword evidence="3" id="KW-0029">Amino-acid transport</keyword>
<sequence>MKLNVVAVVLPLSIALGVMSARADDQELVLGQAVALTGTLASFDVPVYEGERIAIDEINAAGGIGGKVKIREIVKDTRSEAAPTAVMAQELVDEKVNILIAPCDADPSFAAAPIATAAQIPMFSSCGSSPGLSLIGGDFVFINYPADNVQAAVAAQYAYQQGYRAAYVLYSPDTQYTTMPLYFAEAFKSLGGSVVAESTYQLGQQDFSAEVTKIKSLNPAPDVIYTSAYEPDFPSFLRQLRGTGINTPVIGSDGIDTPTTFSLGAVGEGLVFTTAGHPVPGSEMEKFMAKYQTRYGHPSQTIYNAVGYDLIKVIEAAVIANGLKTDGVGLRDAIANLENVQGATAKITYKGAHGVPIRPGFLIRVKDGKREFLGSVLPDPSLIPKPRLQ</sequence>
<dbReference type="EMBL" id="QZWZ01000095">
    <property type="protein sequence ID" value="RJT23226.1"/>
    <property type="molecule type" value="Genomic_DNA"/>
</dbReference>
<feature type="chain" id="PRO_5017485651" evidence="4">
    <location>
        <begin position="24"/>
        <end position="389"/>
    </location>
</feature>
<keyword evidence="2 4" id="KW-0732">Signal</keyword>
<dbReference type="OrthoDB" id="9783240at2"/>
<feature type="domain" description="Leucine-binding protein" evidence="5">
    <location>
        <begin position="30"/>
        <end position="368"/>
    </location>
</feature>
<dbReference type="InterPro" id="IPR051010">
    <property type="entry name" value="BCAA_transport"/>
</dbReference>
<keyword evidence="3" id="KW-0813">Transport</keyword>
<dbReference type="PANTHER" id="PTHR30483:SF6">
    <property type="entry name" value="PERIPLASMIC BINDING PROTEIN OF ABC TRANSPORTER FOR NATURAL AMINO ACIDS"/>
    <property type="match status" value="1"/>
</dbReference>
<evidence type="ECO:0000256" key="1">
    <source>
        <dbReference type="ARBA" id="ARBA00010062"/>
    </source>
</evidence>
<comment type="caution">
    <text evidence="6">The sequence shown here is derived from an EMBL/GenBank/DDBJ whole genome shotgun (WGS) entry which is preliminary data.</text>
</comment>
<evidence type="ECO:0000256" key="3">
    <source>
        <dbReference type="ARBA" id="ARBA00022970"/>
    </source>
</evidence>
<dbReference type="SUPFAM" id="SSF53822">
    <property type="entry name" value="Periplasmic binding protein-like I"/>
    <property type="match status" value="1"/>
</dbReference>
<dbReference type="GO" id="GO:0006865">
    <property type="term" value="P:amino acid transport"/>
    <property type="evidence" value="ECO:0007669"/>
    <property type="project" value="UniProtKB-KW"/>
</dbReference>
<evidence type="ECO:0000259" key="5">
    <source>
        <dbReference type="Pfam" id="PF13458"/>
    </source>
</evidence>
<evidence type="ECO:0000313" key="6">
    <source>
        <dbReference type="EMBL" id="RJT23226.1"/>
    </source>
</evidence>
<evidence type="ECO:0000313" key="7">
    <source>
        <dbReference type="Proteomes" id="UP000272706"/>
    </source>
</evidence>
<dbReference type="Proteomes" id="UP000272706">
    <property type="component" value="Unassembled WGS sequence"/>
</dbReference>
<dbReference type="InterPro" id="IPR028082">
    <property type="entry name" value="Peripla_BP_I"/>
</dbReference>
<organism evidence="6 7">
    <name type="scientific">Mesorhizobium waimense</name>
    <dbReference type="NCBI Taxonomy" id="1300307"/>
    <lineage>
        <taxon>Bacteria</taxon>
        <taxon>Pseudomonadati</taxon>
        <taxon>Pseudomonadota</taxon>
        <taxon>Alphaproteobacteria</taxon>
        <taxon>Hyphomicrobiales</taxon>
        <taxon>Phyllobacteriaceae</taxon>
        <taxon>Mesorhizobium</taxon>
    </lineage>
</organism>
<gene>
    <name evidence="6" type="ORF">D3227_39050</name>
</gene>
<dbReference type="AlphaFoldDB" id="A0A3A5K3B8"/>
<dbReference type="InterPro" id="IPR028081">
    <property type="entry name" value="Leu-bd"/>
</dbReference>
<dbReference type="Pfam" id="PF13458">
    <property type="entry name" value="Peripla_BP_6"/>
    <property type="match status" value="1"/>
</dbReference>
<dbReference type="RefSeq" id="WP_120019320.1">
    <property type="nucleotide sequence ID" value="NZ_QZWZ01000095.1"/>
</dbReference>
<name>A0A3A5K3B8_9HYPH</name>
<protein>
    <submittedName>
        <fullName evidence="6">ABC transporter substrate-binding protein</fullName>
    </submittedName>
</protein>
<accession>A0A3A5K3B8</accession>
<comment type="similarity">
    <text evidence="1">Belongs to the leucine-binding protein family.</text>
</comment>
<dbReference type="Gene3D" id="3.40.50.2300">
    <property type="match status" value="2"/>
</dbReference>